<keyword evidence="2" id="KW-1185">Reference proteome</keyword>
<protein>
    <submittedName>
        <fullName evidence="1">Uncharacterized protein</fullName>
    </submittedName>
</protein>
<dbReference type="Proteomes" id="UP001062846">
    <property type="component" value="Chromosome 2"/>
</dbReference>
<proteinExistence type="predicted"/>
<gene>
    <name evidence="1" type="ORF">RHMOL_Rhmol02G0039200</name>
</gene>
<comment type="caution">
    <text evidence="1">The sequence shown here is derived from an EMBL/GenBank/DDBJ whole genome shotgun (WGS) entry which is preliminary data.</text>
</comment>
<name>A0ACC0PMP4_RHOML</name>
<accession>A0ACC0PMP4</accession>
<evidence type="ECO:0000313" key="2">
    <source>
        <dbReference type="Proteomes" id="UP001062846"/>
    </source>
</evidence>
<reference evidence="1" key="1">
    <citation type="submission" date="2022-02" db="EMBL/GenBank/DDBJ databases">
        <title>Plant Genome Project.</title>
        <authorList>
            <person name="Zhang R.-G."/>
        </authorList>
    </citation>
    <scope>NUCLEOTIDE SEQUENCE</scope>
    <source>
        <strain evidence="1">AT1</strain>
    </source>
</reference>
<sequence length="103" mass="11801">MSNVVPSTYLGRPNVFWMIQICLDLRGCFDNFTLKNYPNKFGPFKIRLDGQNGAQHHVARAHPAPKNFPHSRVPKTHACILVLTYTNPNPILFQTHQTITEEK</sequence>
<evidence type="ECO:0000313" key="1">
    <source>
        <dbReference type="EMBL" id="KAI8566421.1"/>
    </source>
</evidence>
<organism evidence="1 2">
    <name type="scientific">Rhododendron molle</name>
    <name type="common">Chinese azalea</name>
    <name type="synonym">Azalea mollis</name>
    <dbReference type="NCBI Taxonomy" id="49168"/>
    <lineage>
        <taxon>Eukaryota</taxon>
        <taxon>Viridiplantae</taxon>
        <taxon>Streptophyta</taxon>
        <taxon>Embryophyta</taxon>
        <taxon>Tracheophyta</taxon>
        <taxon>Spermatophyta</taxon>
        <taxon>Magnoliopsida</taxon>
        <taxon>eudicotyledons</taxon>
        <taxon>Gunneridae</taxon>
        <taxon>Pentapetalae</taxon>
        <taxon>asterids</taxon>
        <taxon>Ericales</taxon>
        <taxon>Ericaceae</taxon>
        <taxon>Ericoideae</taxon>
        <taxon>Rhodoreae</taxon>
        <taxon>Rhododendron</taxon>
    </lineage>
</organism>
<dbReference type="EMBL" id="CM046389">
    <property type="protein sequence ID" value="KAI8566421.1"/>
    <property type="molecule type" value="Genomic_DNA"/>
</dbReference>